<dbReference type="InterPro" id="IPR013976">
    <property type="entry name" value="HDOD"/>
</dbReference>
<evidence type="ECO:0000259" key="2">
    <source>
        <dbReference type="PROSITE" id="PS51833"/>
    </source>
</evidence>
<comment type="caution">
    <text evidence="3">The sequence shown here is derived from an EMBL/GenBank/DDBJ whole genome shotgun (WGS) entry which is preliminary data.</text>
</comment>
<accession>A0ABS6G3E3</accession>
<protein>
    <submittedName>
        <fullName evidence="3">HDOD domain-containing protein</fullName>
    </submittedName>
</protein>
<dbReference type="InterPro" id="IPR006674">
    <property type="entry name" value="HD_domain"/>
</dbReference>
<feature type="domain" description="HDOD" evidence="2">
    <location>
        <begin position="15"/>
        <end position="211"/>
    </location>
</feature>
<gene>
    <name evidence="3" type="ORF">KQI88_09655</name>
</gene>
<sequence>MKLTLEEITRRVVDIPALPKVTNDIMRLTEDPDSNVQDIERVIMKDQSLTTRILRLANSAHYGYPRRISTISEASVLLGFQAIRSITLTASVNGLLMKEVSGYGLKENELWRQSQSCAIISRHIAKKLRFAKVDQAYVAGLLRDIGKVIVSYYLNDHFKQIMTMVESDGISFLEAEEKVLGFHHGQVGAEVAKKWNLPEELVEAIEYHHSPEEATINFKLTSIIHLADAIVMMMGIGLGVDGMIYNLSQETLQALGVDGLMLEQLISEVSDLLVDEDAF</sequence>
<organism evidence="3 4">
    <name type="scientific">Alkaliphilus flagellatus</name>
    <dbReference type="NCBI Taxonomy" id="2841507"/>
    <lineage>
        <taxon>Bacteria</taxon>
        <taxon>Bacillati</taxon>
        <taxon>Bacillota</taxon>
        <taxon>Clostridia</taxon>
        <taxon>Peptostreptococcales</taxon>
        <taxon>Natronincolaceae</taxon>
        <taxon>Alkaliphilus</taxon>
    </lineage>
</organism>
<dbReference type="InterPro" id="IPR052340">
    <property type="entry name" value="RNase_Y/CdgJ"/>
</dbReference>
<dbReference type="NCBIfam" id="TIGR00277">
    <property type="entry name" value="HDIG"/>
    <property type="match status" value="1"/>
</dbReference>
<evidence type="ECO:0000313" key="4">
    <source>
        <dbReference type="Proteomes" id="UP000779508"/>
    </source>
</evidence>
<proteinExistence type="predicted"/>
<reference evidence="3 4" key="1">
    <citation type="submission" date="2021-06" db="EMBL/GenBank/DDBJ databases">
        <authorList>
            <person name="Sun Q."/>
            <person name="Li D."/>
        </authorList>
    </citation>
    <scope>NUCLEOTIDE SEQUENCE [LARGE SCALE GENOMIC DNA]</scope>
    <source>
        <strain evidence="3 4">MSJ-5</strain>
    </source>
</reference>
<dbReference type="PANTHER" id="PTHR33525">
    <property type="match status" value="1"/>
</dbReference>
<feature type="domain" description="HD" evidence="1">
    <location>
        <begin position="110"/>
        <end position="233"/>
    </location>
</feature>
<name>A0ABS6G3E3_9FIRM</name>
<evidence type="ECO:0000259" key="1">
    <source>
        <dbReference type="PROSITE" id="PS51831"/>
    </source>
</evidence>
<dbReference type="CDD" id="cd00077">
    <property type="entry name" value="HDc"/>
    <property type="match status" value="1"/>
</dbReference>
<keyword evidence="4" id="KW-1185">Reference proteome</keyword>
<evidence type="ECO:0000313" key="3">
    <source>
        <dbReference type="EMBL" id="MBU5676684.1"/>
    </source>
</evidence>
<dbReference type="Proteomes" id="UP000779508">
    <property type="component" value="Unassembled WGS sequence"/>
</dbReference>
<dbReference type="InterPro" id="IPR006675">
    <property type="entry name" value="HDIG_dom"/>
</dbReference>
<dbReference type="PANTHER" id="PTHR33525:SF3">
    <property type="entry name" value="RIBONUCLEASE Y"/>
    <property type="match status" value="1"/>
</dbReference>
<dbReference type="Pfam" id="PF08668">
    <property type="entry name" value="HDOD"/>
    <property type="match status" value="1"/>
</dbReference>
<dbReference type="RefSeq" id="WP_216416753.1">
    <property type="nucleotide sequence ID" value="NZ_JAHLQK010000003.1"/>
</dbReference>
<dbReference type="PROSITE" id="PS51833">
    <property type="entry name" value="HDOD"/>
    <property type="match status" value="1"/>
</dbReference>
<dbReference type="PROSITE" id="PS51831">
    <property type="entry name" value="HD"/>
    <property type="match status" value="1"/>
</dbReference>
<dbReference type="InterPro" id="IPR003607">
    <property type="entry name" value="HD/PDEase_dom"/>
</dbReference>
<dbReference type="EMBL" id="JAHLQK010000003">
    <property type="protein sequence ID" value="MBU5676684.1"/>
    <property type="molecule type" value="Genomic_DNA"/>
</dbReference>